<dbReference type="EMBL" id="NBTZ01000111">
    <property type="protein sequence ID" value="OTP70253.1"/>
    <property type="molecule type" value="Genomic_DNA"/>
</dbReference>
<gene>
    <name evidence="1" type="ORF">PAMC26577_28470</name>
</gene>
<dbReference type="AlphaFoldDB" id="A0A242MG25"/>
<proteinExistence type="predicted"/>
<sequence length="46" mass="5119">MALKAASKSARNEFTFHEYQKVRSSPYQSDQPMIDASCKPAARAPC</sequence>
<dbReference type="Proteomes" id="UP000195221">
    <property type="component" value="Unassembled WGS sequence"/>
</dbReference>
<evidence type="ECO:0000313" key="1">
    <source>
        <dbReference type="EMBL" id="OTP70253.1"/>
    </source>
</evidence>
<accession>A0A242MG25</accession>
<protein>
    <submittedName>
        <fullName evidence="1">Uncharacterized protein</fullName>
    </submittedName>
</protein>
<comment type="caution">
    <text evidence="1">The sequence shown here is derived from an EMBL/GenBank/DDBJ whole genome shotgun (WGS) entry which is preliminary data.</text>
</comment>
<organism evidence="1 2">
    <name type="scientific">Caballeronia sordidicola</name>
    <name type="common">Burkholderia sordidicola</name>
    <dbReference type="NCBI Taxonomy" id="196367"/>
    <lineage>
        <taxon>Bacteria</taxon>
        <taxon>Pseudomonadati</taxon>
        <taxon>Pseudomonadota</taxon>
        <taxon>Betaproteobacteria</taxon>
        <taxon>Burkholderiales</taxon>
        <taxon>Burkholderiaceae</taxon>
        <taxon>Caballeronia</taxon>
    </lineage>
</organism>
<evidence type="ECO:0000313" key="2">
    <source>
        <dbReference type="Proteomes" id="UP000195221"/>
    </source>
</evidence>
<name>A0A242MG25_CABSO</name>
<reference evidence="1 2" key="1">
    <citation type="submission" date="2017-03" db="EMBL/GenBank/DDBJ databases">
        <title>Genome analysis of strain PAMC 26577.</title>
        <authorList>
            <person name="Oh H.-M."/>
            <person name="Yang J.-A."/>
        </authorList>
    </citation>
    <scope>NUCLEOTIDE SEQUENCE [LARGE SCALE GENOMIC DNA]</scope>
    <source>
        <strain evidence="1 2">PAMC 26577</strain>
    </source>
</reference>